<dbReference type="EMBL" id="GG745545">
    <property type="protein sequence ID" value="EFD93191.1"/>
    <property type="molecule type" value="Genomic_DNA"/>
</dbReference>
<evidence type="ECO:0000256" key="1">
    <source>
        <dbReference type="SAM" id="MobiDB-lite"/>
    </source>
</evidence>
<dbReference type="Proteomes" id="UP000009376">
    <property type="component" value="Unassembled WGS sequence"/>
</dbReference>
<feature type="region of interest" description="Disordered" evidence="1">
    <location>
        <begin position="1"/>
        <end position="26"/>
    </location>
</feature>
<sequence>MKSAHNSTNQKQPTANQQALNVGAEQQSQKSLDDLLKDNGQFYNSLKGLVTNIKEFESNKYTDLSRLAHEFSINYSNYINQSPLAKDPKSVIFAGGLDAMLNGTDNTEQKKKYIQQVIDYLSAPLSLEYNKISKLLKPSDYGNMVKRAATDPMIMFNPFAQNMNQQLSNDDSFDAGLKFNQLTKDIKTDLEKDDYSKLGEYFERIPYNKQAFKEAGLTPEQTEKMMTSQNELFKKMVNGLRNENKKQLMGYMYRMALSEGARNLSKGNENTAMSALTSANPDPTSMLYLALNKGGYNSDPNGIAAGMNMPNDADMSNMAYSMGGQI</sequence>
<dbReference type="AlphaFoldDB" id="D6GUD5"/>
<accession>D6GUD5</accession>
<gene>
    <name evidence="2" type="ORF">BJBARM5_0063</name>
</gene>
<organism evidence="2 3">
    <name type="scientific">Candidatus Parvarchaeum acidophilus ARMAN-5</name>
    <dbReference type="NCBI Taxonomy" id="662762"/>
    <lineage>
        <taxon>Archaea</taxon>
        <taxon>Candidatus Parvarchaeota</taxon>
        <taxon>Candidatus Parvarchaeum</taxon>
    </lineage>
</organism>
<evidence type="ECO:0000313" key="2">
    <source>
        <dbReference type="EMBL" id="EFD93191.1"/>
    </source>
</evidence>
<name>D6GUD5_PARA5</name>
<reference evidence="2 3" key="1">
    <citation type="journal article" date="2010" name="Proc. Natl. Acad. Sci. U.S.A.">
        <title>Enigmatic, ultrasmall, uncultivated Archaea.</title>
        <authorList>
            <person name="Baker B.J."/>
            <person name="Comolli L.R."/>
            <person name="Dick G.J."/>
            <person name="Hauser L.J."/>
            <person name="Hyatt D."/>
            <person name="Dill B.D."/>
            <person name="Land M.L."/>
            <person name="Verberkmoes N.C."/>
            <person name="Hettich R.L."/>
            <person name="Banfield J.F."/>
        </authorList>
    </citation>
    <scope>NUCLEOTIDE SEQUENCE [LARGE SCALE GENOMIC DNA]</scope>
</reference>
<protein>
    <submittedName>
        <fullName evidence="2">Uncharacterized protein</fullName>
    </submittedName>
</protein>
<proteinExistence type="predicted"/>
<evidence type="ECO:0000313" key="3">
    <source>
        <dbReference type="Proteomes" id="UP000009376"/>
    </source>
</evidence>